<evidence type="ECO:0000256" key="7">
    <source>
        <dbReference type="RuleBase" id="RU363032"/>
    </source>
</evidence>
<feature type="transmembrane region" description="Helical" evidence="7">
    <location>
        <begin position="77"/>
        <end position="97"/>
    </location>
</feature>
<evidence type="ECO:0000256" key="3">
    <source>
        <dbReference type="ARBA" id="ARBA00022475"/>
    </source>
</evidence>
<feature type="transmembrane region" description="Helical" evidence="7">
    <location>
        <begin position="139"/>
        <end position="160"/>
    </location>
</feature>
<dbReference type="GO" id="GO:0005886">
    <property type="term" value="C:plasma membrane"/>
    <property type="evidence" value="ECO:0007669"/>
    <property type="project" value="UniProtKB-SubCell"/>
</dbReference>
<evidence type="ECO:0000256" key="2">
    <source>
        <dbReference type="ARBA" id="ARBA00022448"/>
    </source>
</evidence>
<comment type="subcellular location">
    <subcellularLocation>
        <location evidence="1 7">Cell membrane</location>
        <topology evidence="1 7">Multi-pass membrane protein</topology>
    </subcellularLocation>
</comment>
<accession>A0A839TJ54</accession>
<feature type="transmembrane region" description="Helical" evidence="7">
    <location>
        <begin position="181"/>
        <end position="203"/>
    </location>
</feature>
<sequence>MRIGWRDQAFQSLNGVGLGLLGMATCFPIYYVLVVSLADPAEFAQKRWLLWPEHWSFEAYRYLLSTDAFLRSVGNSAFLATVGTALSLIVTAMLAYPLSRRRMRGRRKVLLFVLVTILFSPGLIPAYMLVRQLGLIDSIWALIIPSLSNGWSVLLMKSFFESIPADLDESAAMDGANEVRIWFSVILPLSLPALAAFGLFYAVGYWNQFFSALIYLNDSTKWPIQVLLQNMLLSANNAALDAYDVSAAPPPSEMLKMAAVIVATVPIVLVYPFLQKHFAKGAMVGSIKG</sequence>
<feature type="transmembrane region" description="Helical" evidence="7">
    <location>
        <begin position="12"/>
        <end position="33"/>
    </location>
</feature>
<organism evidence="9 10">
    <name type="scientific">Paenibacillus rhizosphaerae</name>
    <dbReference type="NCBI Taxonomy" id="297318"/>
    <lineage>
        <taxon>Bacteria</taxon>
        <taxon>Bacillati</taxon>
        <taxon>Bacillota</taxon>
        <taxon>Bacilli</taxon>
        <taxon>Bacillales</taxon>
        <taxon>Paenibacillaceae</taxon>
        <taxon>Paenibacillus</taxon>
    </lineage>
</organism>
<evidence type="ECO:0000256" key="4">
    <source>
        <dbReference type="ARBA" id="ARBA00022692"/>
    </source>
</evidence>
<evidence type="ECO:0000256" key="5">
    <source>
        <dbReference type="ARBA" id="ARBA00022989"/>
    </source>
</evidence>
<dbReference type="PANTHER" id="PTHR43744:SF9">
    <property type="entry name" value="POLYGALACTURONAN_RHAMNOGALACTURONAN TRANSPORT SYSTEM PERMEASE PROTEIN YTCP"/>
    <property type="match status" value="1"/>
</dbReference>
<dbReference type="Proteomes" id="UP000517523">
    <property type="component" value="Unassembled WGS sequence"/>
</dbReference>
<protein>
    <submittedName>
        <fullName evidence="9">Putative aldouronate transport system permease protein</fullName>
    </submittedName>
</protein>
<keyword evidence="2 7" id="KW-0813">Transport</keyword>
<reference evidence="9 10" key="1">
    <citation type="submission" date="2020-08" db="EMBL/GenBank/DDBJ databases">
        <title>Genomic Encyclopedia of Type Strains, Phase III (KMG-III): the genomes of soil and plant-associated and newly described type strains.</title>
        <authorList>
            <person name="Whitman W."/>
        </authorList>
    </citation>
    <scope>NUCLEOTIDE SEQUENCE [LARGE SCALE GENOMIC DNA]</scope>
    <source>
        <strain evidence="9 10">CECT 5831</strain>
    </source>
</reference>
<evidence type="ECO:0000313" key="9">
    <source>
        <dbReference type="EMBL" id="MBB3126533.1"/>
    </source>
</evidence>
<dbReference type="Gene3D" id="1.10.3720.10">
    <property type="entry name" value="MetI-like"/>
    <property type="match status" value="1"/>
</dbReference>
<dbReference type="RefSeq" id="WP_183579850.1">
    <property type="nucleotide sequence ID" value="NZ_JACHXJ010000001.1"/>
</dbReference>
<gene>
    <name evidence="9" type="ORF">FHS19_001187</name>
</gene>
<dbReference type="InterPro" id="IPR035906">
    <property type="entry name" value="MetI-like_sf"/>
</dbReference>
<dbReference type="SUPFAM" id="SSF161098">
    <property type="entry name" value="MetI-like"/>
    <property type="match status" value="1"/>
</dbReference>
<dbReference type="InterPro" id="IPR000515">
    <property type="entry name" value="MetI-like"/>
</dbReference>
<keyword evidence="5 7" id="KW-1133">Transmembrane helix</keyword>
<dbReference type="PROSITE" id="PS50928">
    <property type="entry name" value="ABC_TM1"/>
    <property type="match status" value="1"/>
</dbReference>
<feature type="transmembrane region" description="Helical" evidence="7">
    <location>
        <begin position="109"/>
        <end position="127"/>
    </location>
</feature>
<keyword evidence="6 7" id="KW-0472">Membrane</keyword>
<dbReference type="AlphaFoldDB" id="A0A839TJ54"/>
<feature type="transmembrane region" description="Helical" evidence="7">
    <location>
        <begin position="254"/>
        <end position="274"/>
    </location>
</feature>
<name>A0A839TJ54_9BACL</name>
<dbReference type="PANTHER" id="PTHR43744">
    <property type="entry name" value="ABC TRANSPORTER PERMEASE PROTEIN MG189-RELATED-RELATED"/>
    <property type="match status" value="1"/>
</dbReference>
<proteinExistence type="inferred from homology"/>
<feature type="domain" description="ABC transmembrane type-1" evidence="8">
    <location>
        <begin position="73"/>
        <end position="275"/>
    </location>
</feature>
<comment type="caution">
    <text evidence="9">The sequence shown here is derived from an EMBL/GenBank/DDBJ whole genome shotgun (WGS) entry which is preliminary data.</text>
</comment>
<dbReference type="CDD" id="cd06261">
    <property type="entry name" value="TM_PBP2"/>
    <property type="match status" value="1"/>
</dbReference>
<evidence type="ECO:0000256" key="6">
    <source>
        <dbReference type="ARBA" id="ARBA00023136"/>
    </source>
</evidence>
<dbReference type="Pfam" id="PF00528">
    <property type="entry name" value="BPD_transp_1"/>
    <property type="match status" value="1"/>
</dbReference>
<dbReference type="EMBL" id="JACHXJ010000001">
    <property type="protein sequence ID" value="MBB3126533.1"/>
    <property type="molecule type" value="Genomic_DNA"/>
</dbReference>
<comment type="similarity">
    <text evidence="7">Belongs to the binding-protein-dependent transport system permease family.</text>
</comment>
<keyword evidence="3" id="KW-1003">Cell membrane</keyword>
<evidence type="ECO:0000259" key="8">
    <source>
        <dbReference type="PROSITE" id="PS50928"/>
    </source>
</evidence>
<keyword evidence="4 7" id="KW-0812">Transmembrane</keyword>
<dbReference type="GO" id="GO:0055085">
    <property type="term" value="P:transmembrane transport"/>
    <property type="evidence" value="ECO:0007669"/>
    <property type="project" value="InterPro"/>
</dbReference>
<evidence type="ECO:0000313" key="10">
    <source>
        <dbReference type="Proteomes" id="UP000517523"/>
    </source>
</evidence>
<evidence type="ECO:0000256" key="1">
    <source>
        <dbReference type="ARBA" id="ARBA00004651"/>
    </source>
</evidence>